<evidence type="ECO:0000259" key="11">
    <source>
        <dbReference type="Pfam" id="PF00133"/>
    </source>
</evidence>
<dbReference type="SUPFAM" id="SSF52374">
    <property type="entry name" value="Nucleotidylyl transferase"/>
    <property type="match status" value="1"/>
</dbReference>
<protein>
    <recommendedName>
        <fullName evidence="10">Valine--tRNA ligase</fullName>
        <ecNumber evidence="10">6.1.1.9</ecNumber>
    </recommendedName>
    <alternativeName>
        <fullName evidence="10">Valyl-tRNA synthetase</fullName>
        <shortName evidence="10">ValRS</shortName>
    </alternativeName>
</protein>
<accession>A0A2M8LF35</accession>
<dbReference type="NCBIfam" id="TIGR00422">
    <property type="entry name" value="valS"/>
    <property type="match status" value="1"/>
</dbReference>
<dbReference type="HAMAP" id="MF_02004">
    <property type="entry name" value="Val_tRNA_synth_type1"/>
    <property type="match status" value="1"/>
</dbReference>
<name>A0A2M8LF35_9BACT</name>
<dbReference type="InterPro" id="IPR010978">
    <property type="entry name" value="tRNA-bd_arm"/>
</dbReference>
<dbReference type="EC" id="6.1.1.9" evidence="10"/>
<evidence type="ECO:0000256" key="5">
    <source>
        <dbReference type="ARBA" id="ARBA00022741"/>
    </source>
</evidence>
<dbReference type="CDD" id="cd00817">
    <property type="entry name" value="ValRS_core"/>
    <property type="match status" value="1"/>
</dbReference>
<comment type="similarity">
    <text evidence="10">Belongs to the class-I aminoacyl-tRNA synthetase family. ValS type 1 subfamily.</text>
</comment>
<comment type="function">
    <text evidence="10">Catalyzes the attachment of valine to tRNA(Val). As ValRS can inadvertently accommodate and process structurally similar amino acids such as threonine, to avoid such errors, it has a 'posttransfer' editing activity that hydrolyzes mischarged Thr-tRNA(Val) in a tRNA-dependent manner.</text>
</comment>
<dbReference type="Pfam" id="PF08264">
    <property type="entry name" value="Anticodon_1"/>
    <property type="match status" value="1"/>
</dbReference>
<evidence type="ECO:0000313" key="15">
    <source>
        <dbReference type="Proteomes" id="UP000231152"/>
    </source>
</evidence>
<keyword evidence="3 10" id="KW-0963">Cytoplasm</keyword>
<dbReference type="GO" id="GO:0005829">
    <property type="term" value="C:cytosol"/>
    <property type="evidence" value="ECO:0007669"/>
    <property type="project" value="TreeGrafter"/>
</dbReference>
<evidence type="ECO:0000256" key="10">
    <source>
        <dbReference type="HAMAP-Rule" id="MF_02004"/>
    </source>
</evidence>
<dbReference type="GO" id="GO:0005524">
    <property type="term" value="F:ATP binding"/>
    <property type="evidence" value="ECO:0007669"/>
    <property type="project" value="UniProtKB-UniRule"/>
</dbReference>
<dbReference type="InterPro" id="IPR001412">
    <property type="entry name" value="aa-tRNA-synth_I_CS"/>
</dbReference>
<dbReference type="AlphaFoldDB" id="A0A2M8LF35"/>
<dbReference type="SUPFAM" id="SSF50677">
    <property type="entry name" value="ValRS/IleRS/LeuRS editing domain"/>
    <property type="match status" value="1"/>
</dbReference>
<dbReference type="PANTHER" id="PTHR11946">
    <property type="entry name" value="VALYL-TRNA SYNTHETASES"/>
    <property type="match status" value="1"/>
</dbReference>
<evidence type="ECO:0000256" key="8">
    <source>
        <dbReference type="ARBA" id="ARBA00023146"/>
    </source>
</evidence>
<keyword evidence="7 10" id="KW-0648">Protein biosynthesis</keyword>
<dbReference type="InterPro" id="IPR002303">
    <property type="entry name" value="Valyl-tRNA_ligase"/>
</dbReference>
<dbReference type="NCBIfam" id="NF004349">
    <property type="entry name" value="PRK05729.1"/>
    <property type="match status" value="1"/>
</dbReference>
<feature type="coiled-coil region" evidence="10">
    <location>
        <begin position="822"/>
        <end position="877"/>
    </location>
</feature>
<dbReference type="GO" id="GO:0006438">
    <property type="term" value="P:valyl-tRNA aminoacylation"/>
    <property type="evidence" value="ECO:0007669"/>
    <property type="project" value="UniProtKB-UniRule"/>
</dbReference>
<feature type="binding site" evidence="10">
    <location>
        <position position="553"/>
    </location>
    <ligand>
        <name>ATP</name>
        <dbReference type="ChEBI" id="CHEBI:30616"/>
    </ligand>
</feature>
<comment type="subunit">
    <text evidence="2 10">Monomer.</text>
</comment>
<dbReference type="PROSITE" id="PS00178">
    <property type="entry name" value="AA_TRNA_LIGASE_I"/>
    <property type="match status" value="1"/>
</dbReference>
<dbReference type="Pfam" id="PF00133">
    <property type="entry name" value="tRNA-synt_1"/>
    <property type="match status" value="1"/>
</dbReference>
<comment type="subcellular location">
    <subcellularLocation>
        <location evidence="1 10">Cytoplasm</location>
    </subcellularLocation>
</comment>
<organism evidence="14 15">
    <name type="scientific">Candidatus Uhrbacteria bacterium CG10_big_fil_rev_8_21_14_0_10_48_11</name>
    <dbReference type="NCBI Taxonomy" id="1975037"/>
    <lineage>
        <taxon>Bacteria</taxon>
        <taxon>Candidatus Uhriibacteriota</taxon>
    </lineage>
</organism>
<keyword evidence="4 10" id="KW-0436">Ligase</keyword>
<proteinExistence type="inferred from homology"/>
<dbReference type="GO" id="GO:0004832">
    <property type="term" value="F:valine-tRNA ligase activity"/>
    <property type="evidence" value="ECO:0007669"/>
    <property type="project" value="UniProtKB-UniRule"/>
</dbReference>
<reference evidence="14 15" key="1">
    <citation type="submission" date="2017-09" db="EMBL/GenBank/DDBJ databases">
        <title>Depth-based differentiation of microbial function through sediment-hosted aquifers and enrichment of novel symbionts in the deep terrestrial subsurface.</title>
        <authorList>
            <person name="Probst A.J."/>
            <person name="Ladd B."/>
            <person name="Jarett J.K."/>
            <person name="Geller-Mcgrath D.E."/>
            <person name="Sieber C.M."/>
            <person name="Emerson J.B."/>
            <person name="Anantharaman K."/>
            <person name="Thomas B.C."/>
            <person name="Malmstrom R."/>
            <person name="Stieglmeier M."/>
            <person name="Klingl A."/>
            <person name="Woyke T."/>
            <person name="Ryan C.M."/>
            <person name="Banfield J.F."/>
        </authorList>
    </citation>
    <scope>NUCLEOTIDE SEQUENCE [LARGE SCALE GENOMIC DNA]</scope>
    <source>
        <strain evidence="14">CG10_big_fil_rev_8_21_14_0_10_48_11</strain>
    </source>
</reference>
<evidence type="ECO:0000256" key="3">
    <source>
        <dbReference type="ARBA" id="ARBA00022490"/>
    </source>
</evidence>
<evidence type="ECO:0000256" key="4">
    <source>
        <dbReference type="ARBA" id="ARBA00022598"/>
    </source>
</evidence>
<evidence type="ECO:0000259" key="13">
    <source>
        <dbReference type="Pfam" id="PF10458"/>
    </source>
</evidence>
<keyword evidence="5 10" id="KW-0547">Nucleotide-binding</keyword>
<dbReference type="FunFam" id="3.40.50.620:FF:000032">
    <property type="entry name" value="Valine--tRNA ligase"/>
    <property type="match status" value="1"/>
</dbReference>
<dbReference type="Pfam" id="PF10458">
    <property type="entry name" value="Val_tRNA-synt_C"/>
    <property type="match status" value="1"/>
</dbReference>
<evidence type="ECO:0000256" key="2">
    <source>
        <dbReference type="ARBA" id="ARBA00011245"/>
    </source>
</evidence>
<dbReference type="InterPro" id="IPR014729">
    <property type="entry name" value="Rossmann-like_a/b/a_fold"/>
</dbReference>
<dbReference type="Proteomes" id="UP000231152">
    <property type="component" value="Unassembled WGS sequence"/>
</dbReference>
<dbReference type="SUPFAM" id="SSF47323">
    <property type="entry name" value="Anticodon-binding domain of a subclass of class I aminoacyl-tRNA synthetases"/>
    <property type="match status" value="1"/>
</dbReference>
<dbReference type="InterPro" id="IPR019499">
    <property type="entry name" value="Val-tRNA_synth_tRNA-bd"/>
</dbReference>
<evidence type="ECO:0000256" key="9">
    <source>
        <dbReference type="ARBA" id="ARBA00047552"/>
    </source>
</evidence>
<keyword evidence="8 10" id="KW-0030">Aminoacyl-tRNA synthetase</keyword>
<gene>
    <name evidence="10" type="primary">valS</name>
    <name evidence="14" type="ORF">COV04_01825</name>
</gene>
<comment type="catalytic activity">
    <reaction evidence="9 10">
        <text>tRNA(Val) + L-valine + ATP = L-valyl-tRNA(Val) + AMP + diphosphate</text>
        <dbReference type="Rhea" id="RHEA:10704"/>
        <dbReference type="Rhea" id="RHEA-COMP:9672"/>
        <dbReference type="Rhea" id="RHEA-COMP:9708"/>
        <dbReference type="ChEBI" id="CHEBI:30616"/>
        <dbReference type="ChEBI" id="CHEBI:33019"/>
        <dbReference type="ChEBI" id="CHEBI:57762"/>
        <dbReference type="ChEBI" id="CHEBI:78442"/>
        <dbReference type="ChEBI" id="CHEBI:78537"/>
        <dbReference type="ChEBI" id="CHEBI:456215"/>
        <dbReference type="EC" id="6.1.1.9"/>
    </reaction>
</comment>
<sequence>MKNQQELPKTYEAKGVEATIYERWESAGTFKPKPAADAKQKPFVIALPPPNATGTLHLGHATMLAIQDIMVRYHRLKGDATLWIPGTDHAAIATQNVVEKQLWKEEKKTRHDVGRDELLRRIDAFVKESQGTIRAQFRRMGASLDWSHERFTLDETLNRCVRMVFKMLYDDKLIYRGNRIVNWCTRCQTTLADDEVEYKEEKVPFYNFTFGPFSIGTVRPETKLGDKYVVVHPDDKRYTKYHGFKGMIPWINGEVEMNVITDEAADPEMGSGAMTITPQHSFVDFEIAGRHKLEIKENLIGMDGKLTPAAGEFAGLEVREARKKFVEMLDEKKLIEKIDEDYIHNVSVCYRCGTPVEPLISKQWFVDVNKKIARLHNKSLREQALEVVGNGDIKILPENFSKIYKHWMNNLHDWCISRQIWYGHRIPVWYKLANGKAGGSEAEEIYVGIEPPEGNGWEQDPDTLDTWFSSSMWTFSTLLASSVKTATLQDWMKKSPDFKTFHPTSVLETGYDILFFWVARMILMTTYAVDQIPFRTVYLHGLVRDKLGRKMSKSLGNGIDPVEMIEEYGADAVRLSLVIGTTPGNDIRLYEEKIATYRNFVNKLWNISRYILMSTTPTEVAPTPTTLADEWILYRFDELKREVEDHIKAYRFSAAGEALYDFTWNKLADWYVEFSKIEKNKDAILRHLLKQLLVLWHPFTPFVTEHIWSLLDKKEQLITSPWPDTPTQEQLDADYDKRHQAIVSIEEIQLVTRMVRDHKQKLGAGIEYTIVTQGWKRFADQNQLLSRLATIHYSDVEPDNGVVVNALGDISIYAVGDVTIDTTKLEQERQETKTQIERLEALLGNKEFTQKAPKALVAKEEERLKTAKERLEKLSQH</sequence>
<comment type="caution">
    <text evidence="14">The sequence shown here is derived from an EMBL/GenBank/DDBJ whole genome shotgun (WGS) entry which is preliminary data.</text>
</comment>
<feature type="short sequence motif" description="'KMSKS' region" evidence="10">
    <location>
        <begin position="550"/>
        <end position="554"/>
    </location>
</feature>
<comment type="domain">
    <text evidence="10">The C-terminal coiled-coil domain is crucial for aminoacylation activity.</text>
</comment>
<dbReference type="PANTHER" id="PTHR11946:SF93">
    <property type="entry name" value="VALINE--TRNA LIGASE, CHLOROPLASTIC_MITOCHONDRIAL 2"/>
    <property type="match status" value="1"/>
</dbReference>
<evidence type="ECO:0000256" key="1">
    <source>
        <dbReference type="ARBA" id="ARBA00004496"/>
    </source>
</evidence>
<dbReference type="SUPFAM" id="SSF46589">
    <property type="entry name" value="tRNA-binding arm"/>
    <property type="match status" value="1"/>
</dbReference>
<dbReference type="InterPro" id="IPR037118">
    <property type="entry name" value="Val-tRNA_synth_C_sf"/>
</dbReference>
<dbReference type="InterPro" id="IPR009008">
    <property type="entry name" value="Val/Leu/Ile-tRNA-synth_edit"/>
</dbReference>
<comment type="caution">
    <text evidence="10">Lacks conserved residue(s) required for the propagation of feature annotation.</text>
</comment>
<dbReference type="InterPro" id="IPR013155">
    <property type="entry name" value="M/V/L/I-tRNA-synth_anticd-bd"/>
</dbReference>
<feature type="domain" description="Aminoacyl-tRNA synthetase class Ia" evidence="11">
    <location>
        <begin position="20"/>
        <end position="589"/>
    </location>
</feature>
<feature type="domain" description="Valyl-tRNA synthetase tRNA-binding arm" evidence="13">
    <location>
        <begin position="818"/>
        <end position="876"/>
    </location>
</feature>
<dbReference type="InterPro" id="IPR009080">
    <property type="entry name" value="tRNAsynth_Ia_anticodon-bd"/>
</dbReference>
<evidence type="ECO:0000313" key="14">
    <source>
        <dbReference type="EMBL" id="PJE76061.1"/>
    </source>
</evidence>
<keyword evidence="6 10" id="KW-0067">ATP-binding</keyword>
<dbReference type="Gene3D" id="3.40.50.620">
    <property type="entry name" value="HUPs"/>
    <property type="match status" value="2"/>
</dbReference>
<dbReference type="Gene3D" id="1.10.287.380">
    <property type="entry name" value="Valyl-tRNA synthetase, C-terminal domain"/>
    <property type="match status" value="1"/>
</dbReference>
<dbReference type="CDD" id="cd07962">
    <property type="entry name" value="Anticodon_Ia_Val"/>
    <property type="match status" value="1"/>
</dbReference>
<feature type="domain" description="Methionyl/Valyl/Leucyl/Isoleucyl-tRNA synthetase anticodon-binding" evidence="12">
    <location>
        <begin position="629"/>
        <end position="761"/>
    </location>
</feature>
<evidence type="ECO:0000256" key="7">
    <source>
        <dbReference type="ARBA" id="ARBA00022917"/>
    </source>
</evidence>
<keyword evidence="10" id="KW-0175">Coiled coil</keyword>
<dbReference type="GO" id="GO:0002161">
    <property type="term" value="F:aminoacyl-tRNA deacylase activity"/>
    <property type="evidence" value="ECO:0007669"/>
    <property type="project" value="InterPro"/>
</dbReference>
<dbReference type="PRINTS" id="PR00986">
    <property type="entry name" value="TRNASYNTHVAL"/>
</dbReference>
<dbReference type="InterPro" id="IPR002300">
    <property type="entry name" value="aa-tRNA-synth_Ia"/>
</dbReference>
<comment type="domain">
    <text evidence="10">ValRS has two distinct active sites: one for aminoacylation and one for editing. The misactivated threonine is translocated from the active site to the editing site.</text>
</comment>
<dbReference type="Gene3D" id="1.10.730.10">
    <property type="entry name" value="Isoleucyl-tRNA Synthetase, Domain 1"/>
    <property type="match status" value="1"/>
</dbReference>
<dbReference type="EMBL" id="PFET01000006">
    <property type="protein sequence ID" value="PJE76061.1"/>
    <property type="molecule type" value="Genomic_DNA"/>
</dbReference>
<evidence type="ECO:0000256" key="6">
    <source>
        <dbReference type="ARBA" id="ARBA00022840"/>
    </source>
</evidence>
<dbReference type="InterPro" id="IPR033705">
    <property type="entry name" value="Anticodon_Ia_Val"/>
</dbReference>
<evidence type="ECO:0000259" key="12">
    <source>
        <dbReference type="Pfam" id="PF08264"/>
    </source>
</evidence>